<reference evidence="3" key="1">
    <citation type="journal article" date="2019" name="Int. J. Syst. Evol. Microbiol.">
        <title>The Global Catalogue of Microorganisms (GCM) 10K type strain sequencing project: providing services to taxonomists for standard genome sequencing and annotation.</title>
        <authorList>
            <consortium name="The Broad Institute Genomics Platform"/>
            <consortium name="The Broad Institute Genome Sequencing Center for Infectious Disease"/>
            <person name="Wu L."/>
            <person name="Ma J."/>
        </authorList>
    </citation>
    <scope>NUCLEOTIDE SEQUENCE [LARGE SCALE GENOMIC DNA]</scope>
    <source>
        <strain evidence="3">YJ-61-S</strain>
    </source>
</reference>
<dbReference type="PANTHER" id="PTHR30164">
    <property type="entry name" value="MTFA PEPTIDASE"/>
    <property type="match status" value="1"/>
</dbReference>
<keyword evidence="1" id="KW-0812">Transmembrane</keyword>
<evidence type="ECO:0000313" key="3">
    <source>
        <dbReference type="Proteomes" id="UP001596043"/>
    </source>
</evidence>
<keyword evidence="1" id="KW-0472">Membrane</keyword>
<dbReference type="RefSeq" id="WP_379976912.1">
    <property type="nucleotide sequence ID" value="NZ_JBHSFV010000001.1"/>
</dbReference>
<organism evidence="2 3">
    <name type="scientific">Dokdonia ponticola</name>
    <dbReference type="NCBI Taxonomy" id="2041041"/>
    <lineage>
        <taxon>Bacteria</taxon>
        <taxon>Pseudomonadati</taxon>
        <taxon>Bacteroidota</taxon>
        <taxon>Flavobacteriia</taxon>
        <taxon>Flavobacteriales</taxon>
        <taxon>Flavobacteriaceae</taxon>
        <taxon>Dokdonia</taxon>
    </lineage>
</organism>
<dbReference type="InterPro" id="IPR042252">
    <property type="entry name" value="MtfA_N"/>
</dbReference>
<proteinExistence type="predicted"/>
<dbReference type="InterPro" id="IPR010384">
    <property type="entry name" value="MtfA_fam"/>
</dbReference>
<dbReference type="Pfam" id="PF06167">
    <property type="entry name" value="Peptidase_M90"/>
    <property type="match status" value="1"/>
</dbReference>
<name>A0ABV9HSF5_9FLAO</name>
<dbReference type="Gene3D" id="1.10.472.150">
    <property type="entry name" value="Glucose-regulated metallo-peptidase M90, N-terminal domain"/>
    <property type="match status" value="1"/>
</dbReference>
<accession>A0ABV9HSF5</accession>
<evidence type="ECO:0000256" key="1">
    <source>
        <dbReference type="SAM" id="Phobius"/>
    </source>
</evidence>
<dbReference type="Proteomes" id="UP001596043">
    <property type="component" value="Unassembled WGS sequence"/>
</dbReference>
<protein>
    <submittedName>
        <fullName evidence="2">Zinc-dependent peptidase</fullName>
    </submittedName>
</protein>
<keyword evidence="1" id="KW-1133">Transmembrane helix</keyword>
<dbReference type="PANTHER" id="PTHR30164:SF2">
    <property type="entry name" value="PROTEIN MTFA"/>
    <property type="match status" value="1"/>
</dbReference>
<evidence type="ECO:0000313" key="2">
    <source>
        <dbReference type="EMBL" id="MFC4632712.1"/>
    </source>
</evidence>
<comment type="caution">
    <text evidence="2">The sequence shown here is derived from an EMBL/GenBank/DDBJ whole genome shotgun (WGS) entry which is preliminary data.</text>
</comment>
<feature type="transmembrane region" description="Helical" evidence="1">
    <location>
        <begin position="14"/>
        <end position="34"/>
    </location>
</feature>
<sequence>MLLIQGYVYEYDWVIPYVLGALGLWVLYILFRIFENWYANTYDRLLYRDLFIFRTLSRKQKEILTKEFHFYSLLTSKEKKRFEHRVASFIKDKDFVGRDDLAVTDQMIILIAAVGCMLTFGRKNYKYALVDYILIYPKAFYSNTNADYHKGEFNPREKALVLSWEDFLIGYRITDDNLNLGIHEFMHALQLDAKRSNDIDGLRFERQFQKILRRLTDQELKDKLDEVKYFRAYAFTNQFEFMAVLAEYFIESPNDFKQHFPQLYEHQKCLLNFNFAGY</sequence>
<dbReference type="EMBL" id="JBHSFV010000001">
    <property type="protein sequence ID" value="MFC4632712.1"/>
    <property type="molecule type" value="Genomic_DNA"/>
</dbReference>
<gene>
    <name evidence="2" type="ORF">ACFO3O_02270</name>
</gene>
<dbReference type="SUPFAM" id="SSF55486">
    <property type="entry name" value="Metalloproteases ('zincins'), catalytic domain"/>
    <property type="match status" value="1"/>
</dbReference>
<keyword evidence="3" id="KW-1185">Reference proteome</keyword>
<dbReference type="CDD" id="cd20170">
    <property type="entry name" value="Peptidase_M90-like"/>
    <property type="match status" value="1"/>
</dbReference>